<evidence type="ECO:0000256" key="8">
    <source>
        <dbReference type="ARBA" id="ARBA00023033"/>
    </source>
</evidence>
<evidence type="ECO:0000256" key="6">
    <source>
        <dbReference type="ARBA" id="ARBA00023002"/>
    </source>
</evidence>
<feature type="non-terminal residue" evidence="11">
    <location>
        <position position="477"/>
    </location>
</feature>
<keyword evidence="8 10" id="KW-0503">Monooxygenase</keyword>
<comment type="pathway">
    <text evidence="2">Secondary metabolite biosynthesis.</text>
</comment>
<dbReference type="STRING" id="436010.A0A167SYG8"/>
<keyword evidence="6 10" id="KW-0560">Oxidoreductase</keyword>
<evidence type="ECO:0000256" key="3">
    <source>
        <dbReference type="ARBA" id="ARBA00010617"/>
    </source>
</evidence>
<dbReference type="PRINTS" id="PR00463">
    <property type="entry name" value="EP450I"/>
</dbReference>
<dbReference type="GO" id="GO:0004497">
    <property type="term" value="F:monooxygenase activity"/>
    <property type="evidence" value="ECO:0007669"/>
    <property type="project" value="UniProtKB-KW"/>
</dbReference>
<evidence type="ECO:0000256" key="9">
    <source>
        <dbReference type="PIRSR" id="PIRSR602401-1"/>
    </source>
</evidence>
<dbReference type="Gene3D" id="1.10.630.10">
    <property type="entry name" value="Cytochrome P450"/>
    <property type="match status" value="1"/>
</dbReference>
<dbReference type="AlphaFoldDB" id="A0A167SYG8"/>
<dbReference type="CDD" id="cd11065">
    <property type="entry name" value="CYP64-like"/>
    <property type="match status" value="1"/>
</dbReference>
<dbReference type="InterPro" id="IPR002401">
    <property type="entry name" value="Cyt_P450_E_grp-I"/>
</dbReference>
<dbReference type="EMBL" id="KV418644">
    <property type="protein sequence ID" value="KZP02374.1"/>
    <property type="molecule type" value="Genomic_DNA"/>
</dbReference>
<keyword evidence="12" id="KW-1185">Reference proteome</keyword>
<dbReference type="Proteomes" id="UP000076532">
    <property type="component" value="Unassembled WGS sequence"/>
</dbReference>
<accession>A0A167SYG8</accession>
<keyword evidence="4 9" id="KW-0349">Heme</keyword>
<organism evidence="11 12">
    <name type="scientific">Athelia psychrophila</name>
    <dbReference type="NCBI Taxonomy" id="1759441"/>
    <lineage>
        <taxon>Eukaryota</taxon>
        <taxon>Fungi</taxon>
        <taxon>Dikarya</taxon>
        <taxon>Basidiomycota</taxon>
        <taxon>Agaricomycotina</taxon>
        <taxon>Agaricomycetes</taxon>
        <taxon>Agaricomycetidae</taxon>
        <taxon>Atheliales</taxon>
        <taxon>Atheliaceae</taxon>
        <taxon>Athelia</taxon>
    </lineage>
</organism>
<name>A0A167SYG8_9AGAM</name>
<dbReference type="InterPro" id="IPR001128">
    <property type="entry name" value="Cyt_P450"/>
</dbReference>
<reference evidence="11 12" key="1">
    <citation type="journal article" date="2016" name="Mol. Biol. Evol.">
        <title>Comparative Genomics of Early-Diverging Mushroom-Forming Fungi Provides Insights into the Origins of Lignocellulose Decay Capabilities.</title>
        <authorList>
            <person name="Nagy L.G."/>
            <person name="Riley R."/>
            <person name="Tritt A."/>
            <person name="Adam C."/>
            <person name="Daum C."/>
            <person name="Floudas D."/>
            <person name="Sun H."/>
            <person name="Yadav J.S."/>
            <person name="Pangilinan J."/>
            <person name="Larsson K.H."/>
            <person name="Matsuura K."/>
            <person name="Barry K."/>
            <person name="Labutti K."/>
            <person name="Kuo R."/>
            <person name="Ohm R.A."/>
            <person name="Bhattacharya S.S."/>
            <person name="Shirouzu T."/>
            <person name="Yoshinaga Y."/>
            <person name="Martin F.M."/>
            <person name="Grigoriev I.V."/>
            <person name="Hibbett D.S."/>
        </authorList>
    </citation>
    <scope>NUCLEOTIDE SEQUENCE [LARGE SCALE GENOMIC DNA]</scope>
    <source>
        <strain evidence="11 12">CBS 109695</strain>
    </source>
</reference>
<dbReference type="InterPro" id="IPR036396">
    <property type="entry name" value="Cyt_P450_sf"/>
</dbReference>
<feature type="binding site" description="axial binding residue" evidence="9">
    <location>
        <position position="435"/>
    </location>
    <ligand>
        <name>heme</name>
        <dbReference type="ChEBI" id="CHEBI:30413"/>
    </ligand>
    <ligandPart>
        <name>Fe</name>
        <dbReference type="ChEBI" id="CHEBI:18248"/>
    </ligandPart>
</feature>
<comment type="cofactor">
    <cofactor evidence="1 9">
        <name>heme</name>
        <dbReference type="ChEBI" id="CHEBI:30413"/>
    </cofactor>
</comment>
<dbReference type="PANTHER" id="PTHR46300:SF7">
    <property type="entry name" value="P450, PUTATIVE (EUROFUNG)-RELATED"/>
    <property type="match status" value="1"/>
</dbReference>
<comment type="similarity">
    <text evidence="3 10">Belongs to the cytochrome P450 family.</text>
</comment>
<sequence length="477" mass="52931">MNKYTATLTVLVFGAIYVVKTWTRRSRLPPGPRGWPLIGNLLDMPSTDEWRTYAQWVKEFNSDILHLDICGTHIVILNSLEACVELLERRSSIYSTRHRSVSDLMGYSWNLACLAYNDNCRAQRRYFHHEFEGRAIQAHYPSITNASHDLLQRFLDAPEKWQSHVRHAVGATIMDVAYGIEVQPVNDPYVATAEAAFASVTIATLPGAFMVDMMPILKHVPAWMPGAGFQRKAQAWHKLSDAVLEVPFATMKKAMAAGTARPSFCSRSIQEIDPKGDVKSEEFCIQAAAGTMYNAGSDTTVSLLESFILAMVLHPEVQAKAQAEMDLVLGPGHLPTFGDQELLPYFSAIMSECFRWEVVAPSGLPHMLTADDEYKGYVIPKGTIIIANAHQILHDESVYPDPYTFKPERFLKDGKIDQSVMNPTIAAFGFGRRVCPGRGLAEKSAWLTCGSILAAFHLSKATDAKGATIEPSARYLS</sequence>
<keyword evidence="7 9" id="KW-0408">Iron</keyword>
<evidence type="ECO:0000256" key="4">
    <source>
        <dbReference type="ARBA" id="ARBA00022617"/>
    </source>
</evidence>
<evidence type="ECO:0000313" key="12">
    <source>
        <dbReference type="Proteomes" id="UP000076532"/>
    </source>
</evidence>
<evidence type="ECO:0000256" key="1">
    <source>
        <dbReference type="ARBA" id="ARBA00001971"/>
    </source>
</evidence>
<dbReference type="InterPro" id="IPR050364">
    <property type="entry name" value="Cytochrome_P450_fung"/>
</dbReference>
<evidence type="ECO:0000256" key="10">
    <source>
        <dbReference type="RuleBase" id="RU000461"/>
    </source>
</evidence>
<dbReference type="OrthoDB" id="2789670at2759"/>
<dbReference type="SUPFAM" id="SSF48264">
    <property type="entry name" value="Cytochrome P450"/>
    <property type="match status" value="1"/>
</dbReference>
<dbReference type="GO" id="GO:0005506">
    <property type="term" value="F:iron ion binding"/>
    <property type="evidence" value="ECO:0007669"/>
    <property type="project" value="InterPro"/>
</dbReference>
<evidence type="ECO:0000313" key="11">
    <source>
        <dbReference type="EMBL" id="KZP02374.1"/>
    </source>
</evidence>
<dbReference type="GO" id="GO:0020037">
    <property type="term" value="F:heme binding"/>
    <property type="evidence" value="ECO:0007669"/>
    <property type="project" value="InterPro"/>
</dbReference>
<dbReference type="PANTHER" id="PTHR46300">
    <property type="entry name" value="P450, PUTATIVE (EUROFUNG)-RELATED-RELATED"/>
    <property type="match status" value="1"/>
</dbReference>
<dbReference type="Pfam" id="PF00067">
    <property type="entry name" value="p450"/>
    <property type="match status" value="1"/>
</dbReference>
<evidence type="ECO:0000256" key="5">
    <source>
        <dbReference type="ARBA" id="ARBA00022723"/>
    </source>
</evidence>
<gene>
    <name evidence="11" type="ORF">FIBSPDRAFT_770805</name>
</gene>
<proteinExistence type="inferred from homology"/>
<evidence type="ECO:0000256" key="2">
    <source>
        <dbReference type="ARBA" id="ARBA00005179"/>
    </source>
</evidence>
<dbReference type="GO" id="GO:0016705">
    <property type="term" value="F:oxidoreductase activity, acting on paired donors, with incorporation or reduction of molecular oxygen"/>
    <property type="evidence" value="ECO:0007669"/>
    <property type="project" value="InterPro"/>
</dbReference>
<keyword evidence="5 9" id="KW-0479">Metal-binding</keyword>
<dbReference type="InterPro" id="IPR017972">
    <property type="entry name" value="Cyt_P450_CS"/>
</dbReference>
<protein>
    <submittedName>
        <fullName evidence="11">Cytochrome P450</fullName>
    </submittedName>
</protein>
<evidence type="ECO:0000256" key="7">
    <source>
        <dbReference type="ARBA" id="ARBA00023004"/>
    </source>
</evidence>
<dbReference type="PROSITE" id="PS00086">
    <property type="entry name" value="CYTOCHROME_P450"/>
    <property type="match status" value="1"/>
</dbReference>